<dbReference type="FunFam" id="3.40.50.720:FF:000173">
    <property type="entry name" value="3-oxoacyl-[acyl-carrier protein] reductase"/>
    <property type="match status" value="1"/>
</dbReference>
<gene>
    <name evidence="4" type="ORF">BS329_20500</name>
</gene>
<dbReference type="InterPro" id="IPR057326">
    <property type="entry name" value="KR_dom"/>
</dbReference>
<dbReference type="PROSITE" id="PS00061">
    <property type="entry name" value="ADH_SHORT"/>
    <property type="match status" value="1"/>
</dbReference>
<dbReference type="InterPro" id="IPR020904">
    <property type="entry name" value="Sc_DH/Rdtase_CS"/>
</dbReference>
<dbReference type="Proteomes" id="UP000187486">
    <property type="component" value="Unassembled WGS sequence"/>
</dbReference>
<organism evidence="4 5">
    <name type="scientific">Amycolatopsis coloradensis</name>
    <dbReference type="NCBI Taxonomy" id="76021"/>
    <lineage>
        <taxon>Bacteria</taxon>
        <taxon>Bacillati</taxon>
        <taxon>Actinomycetota</taxon>
        <taxon>Actinomycetes</taxon>
        <taxon>Pseudonocardiales</taxon>
        <taxon>Pseudonocardiaceae</taxon>
        <taxon>Amycolatopsis</taxon>
    </lineage>
</organism>
<accession>A0A1R0KQV0</accession>
<dbReference type="NCBIfam" id="NF009466">
    <property type="entry name" value="PRK12826.1-2"/>
    <property type="match status" value="1"/>
</dbReference>
<dbReference type="OrthoDB" id="9804774at2"/>
<dbReference type="PRINTS" id="PR00081">
    <property type="entry name" value="GDHRDH"/>
</dbReference>
<dbReference type="AlphaFoldDB" id="A0A1R0KQV0"/>
<dbReference type="EMBL" id="MQUQ01000011">
    <property type="protein sequence ID" value="OLZ50014.1"/>
    <property type="molecule type" value="Genomic_DNA"/>
</dbReference>
<proteinExistence type="inferred from homology"/>
<name>A0A1R0KQV0_9PSEU</name>
<dbReference type="InterPro" id="IPR002347">
    <property type="entry name" value="SDR_fam"/>
</dbReference>
<dbReference type="RefSeq" id="WP_076162865.1">
    <property type="nucleotide sequence ID" value="NZ_JBEZVB010000014.1"/>
</dbReference>
<evidence type="ECO:0000256" key="2">
    <source>
        <dbReference type="ARBA" id="ARBA00023002"/>
    </source>
</evidence>
<reference evidence="4 5" key="1">
    <citation type="submission" date="2016-01" db="EMBL/GenBank/DDBJ databases">
        <title>Amycolatopsis coloradensis genome sequencing and assembly.</title>
        <authorList>
            <person name="Mayilraj S."/>
        </authorList>
    </citation>
    <scope>NUCLEOTIDE SEQUENCE [LARGE SCALE GENOMIC DNA]</scope>
    <source>
        <strain evidence="4 5">DSM 44225</strain>
    </source>
</reference>
<comment type="caution">
    <text evidence="4">The sequence shown here is derived from an EMBL/GenBank/DDBJ whole genome shotgun (WGS) entry which is preliminary data.</text>
</comment>
<feature type="domain" description="Ketoreductase" evidence="3">
    <location>
        <begin position="7"/>
        <end position="191"/>
    </location>
</feature>
<dbReference type="InterPro" id="IPR036291">
    <property type="entry name" value="NAD(P)-bd_dom_sf"/>
</dbReference>
<dbReference type="PRINTS" id="PR00080">
    <property type="entry name" value="SDRFAMILY"/>
</dbReference>
<dbReference type="InterPro" id="IPR050259">
    <property type="entry name" value="SDR"/>
</dbReference>
<dbReference type="SMART" id="SM00822">
    <property type="entry name" value="PKS_KR"/>
    <property type="match status" value="1"/>
</dbReference>
<evidence type="ECO:0000313" key="4">
    <source>
        <dbReference type="EMBL" id="OLZ50014.1"/>
    </source>
</evidence>
<dbReference type="PANTHER" id="PTHR42879:SF2">
    <property type="entry name" value="3-OXOACYL-[ACYL-CARRIER-PROTEIN] REDUCTASE FABG"/>
    <property type="match status" value="1"/>
</dbReference>
<evidence type="ECO:0000256" key="1">
    <source>
        <dbReference type="ARBA" id="ARBA00006484"/>
    </source>
</evidence>
<dbReference type="GO" id="GO:0016491">
    <property type="term" value="F:oxidoreductase activity"/>
    <property type="evidence" value="ECO:0007669"/>
    <property type="project" value="UniProtKB-KW"/>
</dbReference>
<dbReference type="PANTHER" id="PTHR42879">
    <property type="entry name" value="3-OXOACYL-(ACYL-CARRIER-PROTEIN) REDUCTASE"/>
    <property type="match status" value="1"/>
</dbReference>
<dbReference type="Pfam" id="PF13561">
    <property type="entry name" value="adh_short_C2"/>
    <property type="match status" value="1"/>
</dbReference>
<dbReference type="GO" id="GO:0032787">
    <property type="term" value="P:monocarboxylic acid metabolic process"/>
    <property type="evidence" value="ECO:0007669"/>
    <property type="project" value="UniProtKB-ARBA"/>
</dbReference>
<keyword evidence="2" id="KW-0560">Oxidoreductase</keyword>
<comment type="similarity">
    <text evidence="1">Belongs to the short-chain dehydrogenases/reductases (SDR) family.</text>
</comment>
<dbReference type="SUPFAM" id="SSF51735">
    <property type="entry name" value="NAD(P)-binding Rossmann-fold domains"/>
    <property type="match status" value="1"/>
</dbReference>
<keyword evidence="5" id="KW-1185">Reference proteome</keyword>
<dbReference type="STRING" id="76021.BS329_20500"/>
<sequence length="248" mass="25445">MTGNRTGVALVSGGSGGIGGATVCRLAELGYDVSFSYHGNEQAAGAVEKQAGELGARVLTTKVDVADPDAVRAWVSGTEAELGPIAVAITAAGITRDNPLVAMPDEDWHAVLEANLTGVYTVCRAAVFPMMKRRAGSIVNLSSVSGVQGNATQTNYSAAKAGIIGFTKALSKEVGRYGIRANVVAPGMIDTGMTAVLREQTLRKMLDATALGRLGTAGEVADLVGYLASDRAAYITGSVFEIHGGLTI</sequence>
<evidence type="ECO:0000259" key="3">
    <source>
        <dbReference type="SMART" id="SM00822"/>
    </source>
</evidence>
<evidence type="ECO:0000313" key="5">
    <source>
        <dbReference type="Proteomes" id="UP000187486"/>
    </source>
</evidence>
<protein>
    <submittedName>
        <fullName evidence="4">Beta-ketoacyl-ACP reductase</fullName>
    </submittedName>
</protein>
<dbReference type="Gene3D" id="3.40.50.720">
    <property type="entry name" value="NAD(P)-binding Rossmann-like Domain"/>
    <property type="match status" value="1"/>
</dbReference>